<evidence type="ECO:0000256" key="4">
    <source>
        <dbReference type="ARBA" id="ARBA00022801"/>
    </source>
</evidence>
<evidence type="ECO:0000259" key="7">
    <source>
        <dbReference type="Pfam" id="PF24708"/>
    </source>
</evidence>
<dbReference type="InParanoid" id="K3WFI3"/>
<dbReference type="GO" id="GO:0006629">
    <property type="term" value="P:lipid metabolic process"/>
    <property type="evidence" value="ECO:0007669"/>
    <property type="project" value="UniProtKB-KW"/>
</dbReference>
<evidence type="ECO:0000313" key="9">
    <source>
        <dbReference type="Proteomes" id="UP000019132"/>
    </source>
</evidence>
<keyword evidence="5" id="KW-0443">Lipid metabolism</keyword>
<reference evidence="9" key="1">
    <citation type="journal article" date="2010" name="Genome Biol.">
        <title>Genome sequence of the necrotrophic plant pathogen Pythium ultimum reveals original pathogenicity mechanisms and effector repertoire.</title>
        <authorList>
            <person name="Levesque C.A."/>
            <person name="Brouwer H."/>
            <person name="Cano L."/>
            <person name="Hamilton J.P."/>
            <person name="Holt C."/>
            <person name="Huitema E."/>
            <person name="Raffaele S."/>
            <person name="Robideau G.P."/>
            <person name="Thines M."/>
            <person name="Win J."/>
            <person name="Zerillo M.M."/>
            <person name="Beakes G.W."/>
            <person name="Boore J.L."/>
            <person name="Busam D."/>
            <person name="Dumas B."/>
            <person name="Ferriera S."/>
            <person name="Fuerstenberg S.I."/>
            <person name="Gachon C.M."/>
            <person name="Gaulin E."/>
            <person name="Govers F."/>
            <person name="Grenville-Briggs L."/>
            <person name="Horner N."/>
            <person name="Hostetler J."/>
            <person name="Jiang R.H."/>
            <person name="Johnson J."/>
            <person name="Krajaejun T."/>
            <person name="Lin H."/>
            <person name="Meijer H.J."/>
            <person name="Moore B."/>
            <person name="Morris P."/>
            <person name="Phuntmart V."/>
            <person name="Puiu D."/>
            <person name="Shetty J."/>
            <person name="Stajich J.E."/>
            <person name="Tripathy S."/>
            <person name="Wawra S."/>
            <person name="van West P."/>
            <person name="Whitty B.R."/>
            <person name="Coutinho P.M."/>
            <person name="Henrissat B."/>
            <person name="Martin F."/>
            <person name="Thomas P.D."/>
            <person name="Tyler B.M."/>
            <person name="De Vries R.P."/>
            <person name="Kamoun S."/>
            <person name="Yandell M."/>
            <person name="Tisserat N."/>
            <person name="Buell C.R."/>
        </authorList>
    </citation>
    <scope>NUCLEOTIDE SEQUENCE</scope>
    <source>
        <strain evidence="9">DAOM:BR144</strain>
    </source>
</reference>
<feature type="domain" description="Lipase-like C-terminal" evidence="7">
    <location>
        <begin position="274"/>
        <end position="618"/>
    </location>
</feature>
<evidence type="ECO:0000256" key="2">
    <source>
        <dbReference type="ARBA" id="ARBA00022525"/>
    </source>
</evidence>
<dbReference type="GO" id="GO:0016787">
    <property type="term" value="F:hydrolase activity"/>
    <property type="evidence" value="ECO:0007669"/>
    <property type="project" value="UniProtKB-KW"/>
</dbReference>
<comment type="subcellular location">
    <subcellularLocation>
        <location evidence="1">Secreted</location>
    </subcellularLocation>
</comment>
<proteinExistence type="predicted"/>
<sequence length="718" mass="77100">MMHKLLSTLLFIVLAPVLVFAQNKYPIVLVHGFSGWGRDELLGLKYWGGIQGDLQEQLKAQGYTVYTASVGPFSSNWDRAVELYAQIKGGRADYGAKHSTTHGHTRMGRTYPGLYPEWGNVVNGKVNKIHLIGHSMGGQTVRMLAQLLAKGSAGSPTGTEDPTSNSLFAGGKDWIHSITTISTPNQGTTLANGFSEIGDAVKDLLAGVFSVLNVGGSTTEMIYDAKLDQWGLSAKQSGESLGDYIKRIFKSPIFNPGFKDVCLWSLSTQLLGLKYWGGIQGDLQEQLKAQGYTVYTASVGPFSSNWDRAVELYAQIKGGRADYGAKHSTTHGHTRMGRTYPGLYPEWGNVVNGKVNKIHLIGHSMGGQTVRMLAQLLAKGSAGSPTGTEDPTSNSLFAGGKDWIHSITTISTPNQGTTLANGFSEIGDAVKDLLAGVFSVLNVGGSTTEMIYDAKLDQWGLSAKQSGESLGDYIKRIFKSPIFNPGFKDVCLWSLSTQGATEESTWVQTLSNIYYYSYATVDTHAGVDLLLRTIQRPNLLTMLLPLQPLGTFIGGRYAPNNGFATSWQANDGVVPLTSQSKDSKGSLVVFGGSSQIGKWNQMPQLDRMDHLAVVGITLHTQIKDMYVAHAQLLASLPEAAATSSSRSLVAADANTTALSNAAALSVISAIAALKNAAAEVTTKADLEKLCANPINTYAKNYCTNMLNNANATTRRLRG</sequence>
<dbReference type="HOGENOM" id="CLU_023555_4_0_1"/>
<protein>
    <recommendedName>
        <fullName evidence="7">Lipase-like C-terminal domain-containing protein</fullName>
    </recommendedName>
</protein>
<reference evidence="8" key="3">
    <citation type="submission" date="2015-02" db="UniProtKB">
        <authorList>
            <consortium name="EnsemblProtists"/>
        </authorList>
    </citation>
    <scope>IDENTIFICATION</scope>
    <source>
        <strain evidence="8">DAOM BR144</strain>
    </source>
</reference>
<dbReference type="InterPro" id="IPR029058">
    <property type="entry name" value="AB_hydrolase_fold"/>
</dbReference>
<accession>K3WFI3</accession>
<evidence type="ECO:0000256" key="1">
    <source>
        <dbReference type="ARBA" id="ARBA00004613"/>
    </source>
</evidence>
<dbReference type="AlphaFoldDB" id="K3WFI3"/>
<feature type="domain" description="Lipase-like C-terminal" evidence="7">
    <location>
        <begin position="23"/>
        <end position="256"/>
    </location>
</feature>
<evidence type="ECO:0000256" key="6">
    <source>
        <dbReference type="SAM" id="SignalP"/>
    </source>
</evidence>
<dbReference type="Pfam" id="PF24708">
    <property type="entry name" value="Lip_C"/>
    <property type="match status" value="2"/>
</dbReference>
<keyword evidence="9" id="KW-1185">Reference proteome</keyword>
<dbReference type="Gene3D" id="3.40.50.1820">
    <property type="entry name" value="alpha/beta hydrolase"/>
    <property type="match status" value="2"/>
</dbReference>
<reference evidence="9" key="2">
    <citation type="submission" date="2010-04" db="EMBL/GenBank/DDBJ databases">
        <authorList>
            <person name="Buell R."/>
            <person name="Hamilton J."/>
            <person name="Hostetler J."/>
        </authorList>
    </citation>
    <scope>NUCLEOTIDE SEQUENCE [LARGE SCALE GENOMIC DNA]</scope>
    <source>
        <strain evidence="9">DAOM:BR144</strain>
    </source>
</reference>
<keyword evidence="4" id="KW-0378">Hydrolase</keyword>
<dbReference type="EMBL" id="GL376638">
    <property type="status" value="NOT_ANNOTATED_CDS"/>
    <property type="molecule type" value="Genomic_DNA"/>
</dbReference>
<dbReference type="InterPro" id="IPR056304">
    <property type="entry name" value="Lip-like_C"/>
</dbReference>
<keyword evidence="3 6" id="KW-0732">Signal</keyword>
<dbReference type="eggNOG" id="ENOG502RZHX">
    <property type="taxonomic scope" value="Eukaryota"/>
</dbReference>
<dbReference type="EnsemblProtists" id="PYU1_T003724">
    <property type="protein sequence ID" value="PYU1_T003724"/>
    <property type="gene ID" value="PYU1_G003714"/>
</dbReference>
<name>K3WFI3_GLOUD</name>
<dbReference type="VEuPathDB" id="FungiDB:PYU1_G003714"/>
<evidence type="ECO:0000313" key="8">
    <source>
        <dbReference type="EnsemblProtists" id="PYU1_T003724"/>
    </source>
</evidence>
<feature type="signal peptide" evidence="6">
    <location>
        <begin position="1"/>
        <end position="21"/>
    </location>
</feature>
<dbReference type="GO" id="GO:0005576">
    <property type="term" value="C:extracellular region"/>
    <property type="evidence" value="ECO:0007669"/>
    <property type="project" value="UniProtKB-SubCell"/>
</dbReference>
<feature type="chain" id="PRO_5003867700" description="Lipase-like C-terminal domain-containing protein" evidence="6">
    <location>
        <begin position="22"/>
        <end position="718"/>
    </location>
</feature>
<keyword evidence="2" id="KW-0964">Secreted</keyword>
<dbReference type="PANTHER" id="PTHR34043">
    <property type="entry name" value="ALPHA/BETA-HYDROLASES SUPERFAMILY PROTEIN"/>
    <property type="match status" value="1"/>
</dbReference>
<evidence type="ECO:0000256" key="3">
    <source>
        <dbReference type="ARBA" id="ARBA00022729"/>
    </source>
</evidence>
<dbReference type="PANTHER" id="PTHR34043:SF3">
    <property type="entry name" value="ALPHA_BETA-HYDROLASES SUPERFAMILY PROTEIN"/>
    <property type="match status" value="1"/>
</dbReference>
<dbReference type="SUPFAM" id="SSF53474">
    <property type="entry name" value="alpha/beta-Hydrolases"/>
    <property type="match status" value="2"/>
</dbReference>
<organism evidence="8 9">
    <name type="scientific">Globisporangium ultimum (strain ATCC 200006 / CBS 805.95 / DAOM BR144)</name>
    <name type="common">Pythium ultimum</name>
    <dbReference type="NCBI Taxonomy" id="431595"/>
    <lineage>
        <taxon>Eukaryota</taxon>
        <taxon>Sar</taxon>
        <taxon>Stramenopiles</taxon>
        <taxon>Oomycota</taxon>
        <taxon>Peronosporomycetes</taxon>
        <taxon>Pythiales</taxon>
        <taxon>Pythiaceae</taxon>
        <taxon>Globisporangium</taxon>
    </lineage>
</organism>
<dbReference type="STRING" id="431595.K3WFI3"/>
<evidence type="ECO:0000256" key="5">
    <source>
        <dbReference type="ARBA" id="ARBA00023098"/>
    </source>
</evidence>
<dbReference type="Proteomes" id="UP000019132">
    <property type="component" value="Unassembled WGS sequence"/>
</dbReference>